<feature type="repeat" description="TPR" evidence="1">
    <location>
        <begin position="684"/>
        <end position="717"/>
    </location>
</feature>
<dbReference type="InterPro" id="IPR010982">
    <property type="entry name" value="Lambda_DNA-bd_dom_sf"/>
</dbReference>
<dbReference type="SUPFAM" id="SSF48452">
    <property type="entry name" value="TPR-like"/>
    <property type="match status" value="2"/>
</dbReference>
<dbReference type="InterPro" id="IPR001387">
    <property type="entry name" value="Cro/C1-type_HTH"/>
</dbReference>
<comment type="caution">
    <text evidence="4">The sequence shown here is derived from an EMBL/GenBank/DDBJ whole genome shotgun (WGS) entry which is preliminary data.</text>
</comment>
<proteinExistence type="predicted"/>
<dbReference type="CDD" id="cd00093">
    <property type="entry name" value="HTH_XRE"/>
    <property type="match status" value="1"/>
</dbReference>
<dbReference type="SMART" id="SM00028">
    <property type="entry name" value="TPR"/>
    <property type="match status" value="5"/>
</dbReference>
<dbReference type="Gene3D" id="1.10.260.40">
    <property type="entry name" value="lambda repressor-like DNA-binding domains"/>
    <property type="match status" value="1"/>
</dbReference>
<dbReference type="PRINTS" id="PR00364">
    <property type="entry name" value="DISEASERSIST"/>
</dbReference>
<dbReference type="PANTHER" id="PTHR47691">
    <property type="entry name" value="REGULATOR-RELATED"/>
    <property type="match status" value="1"/>
</dbReference>
<dbReference type="InterPro" id="IPR019734">
    <property type="entry name" value="TPR_rpt"/>
</dbReference>
<name>A0ABS0GWB8_9ACTN</name>
<keyword evidence="1" id="KW-0802">TPR repeat</keyword>
<dbReference type="PROSITE" id="PS50005">
    <property type="entry name" value="TPR"/>
    <property type="match status" value="1"/>
</dbReference>
<dbReference type="EMBL" id="JADPUN010000148">
    <property type="protein sequence ID" value="MBF9130224.1"/>
    <property type="molecule type" value="Genomic_DNA"/>
</dbReference>
<dbReference type="Pfam" id="PF13560">
    <property type="entry name" value="HTH_31"/>
    <property type="match status" value="1"/>
</dbReference>
<accession>A0ABS0GWB8</accession>
<evidence type="ECO:0000259" key="3">
    <source>
        <dbReference type="SMART" id="SM00530"/>
    </source>
</evidence>
<organism evidence="4 5">
    <name type="scientific">Plantactinospora alkalitolerans</name>
    <dbReference type="NCBI Taxonomy" id="2789879"/>
    <lineage>
        <taxon>Bacteria</taxon>
        <taxon>Bacillati</taxon>
        <taxon>Actinomycetota</taxon>
        <taxon>Actinomycetes</taxon>
        <taxon>Micromonosporales</taxon>
        <taxon>Micromonosporaceae</taxon>
        <taxon>Plantactinospora</taxon>
    </lineage>
</organism>
<evidence type="ECO:0000313" key="4">
    <source>
        <dbReference type="EMBL" id="MBF9130224.1"/>
    </source>
</evidence>
<dbReference type="SMART" id="SM00530">
    <property type="entry name" value="HTH_XRE"/>
    <property type="match status" value="1"/>
</dbReference>
<evidence type="ECO:0000313" key="5">
    <source>
        <dbReference type="Proteomes" id="UP000638560"/>
    </source>
</evidence>
<dbReference type="Gene3D" id="1.25.40.10">
    <property type="entry name" value="Tetratricopeptide repeat domain"/>
    <property type="match status" value="2"/>
</dbReference>
<dbReference type="Gene3D" id="3.40.50.300">
    <property type="entry name" value="P-loop containing nucleotide triphosphate hydrolases"/>
    <property type="match status" value="1"/>
</dbReference>
<dbReference type="SUPFAM" id="SSF47413">
    <property type="entry name" value="lambda repressor-like DNA-binding domains"/>
    <property type="match status" value="1"/>
</dbReference>
<dbReference type="SUPFAM" id="SSF52540">
    <property type="entry name" value="P-loop containing nucleoside triphosphate hydrolases"/>
    <property type="match status" value="1"/>
</dbReference>
<dbReference type="PANTHER" id="PTHR47691:SF3">
    <property type="entry name" value="HTH-TYPE TRANSCRIPTIONAL REGULATOR RV0890C-RELATED"/>
    <property type="match status" value="1"/>
</dbReference>
<keyword evidence="5" id="KW-1185">Reference proteome</keyword>
<dbReference type="Pfam" id="PF13424">
    <property type="entry name" value="TPR_12"/>
    <property type="match status" value="2"/>
</dbReference>
<dbReference type="InterPro" id="IPR027417">
    <property type="entry name" value="P-loop_NTPase"/>
</dbReference>
<protein>
    <submittedName>
        <fullName evidence="4">Tetratricopeptide repeat protein</fullName>
    </submittedName>
</protein>
<sequence length="771" mass="82560">MRQGPEEQLPNRAADAVTTGQMAALLRALRRRHARHNRDRELTYREIASRTGWSTTAVAEYFTGHTLAPTDRLDALVRLLGATSVEQGALATARDRIDEHRRSGRPRAPISARPVLRQLPPPPRHFSGRDEELAVLDGLIDGTRAAGVVAIAAIDGAAGVGKTTLAAHWAHRTADLYLDGQLYVDLRGFDPSGRTVTAAHALRSFLSALGVPDSQVPASEDAAAALYRSLLTGRRVSILLDNAYDSAHVRPLLPATATCTAVVTSRNRLTGLVALDGAHPITLGPLPQAAAHIVFATRIGDGRAEAEPAATATIVGLCAGLPLALGVAAARAATNPHTPLQALAAELSAARLDALTGDDPRSDTRAVFSWSYHALTVAAARLFRMLGLHPGTPISVAAAASLAAVSVTEAGAALAELVRGNLLSHRGADRYLIHDLFHWYAAELVRDTEPDGVREAATHRLLHHYLHTAHAAARPVEPPLQAPAPGVVAGDPGDDASAWFAAEHTALLRAIDIAVARGQDAITWQLAEKLGDYLDRRGHWNDLASIQEAALTAARRLREPLSEAGAHRHLARAHLRLGHYGQARTHLSAALELAQRHGDRHAEGRTWLSLALLSEREGRLDAARDQARHALGICVEMEDRPGQARALNAVGWYQALLGEYADALAHCERSVTLAAEVDDPICQANAWHSLGYSHHRLGDYHQALTCYHQALGRFRQAGDDHLAGLILTDLGDAHSCLGDTVAAGGAWREALALLDNVRHQDAEKVRARLAH</sequence>
<dbReference type="InterPro" id="IPR011990">
    <property type="entry name" value="TPR-like_helical_dom_sf"/>
</dbReference>
<feature type="domain" description="HTH cro/C1-type" evidence="3">
    <location>
        <begin position="25"/>
        <end position="87"/>
    </location>
</feature>
<dbReference type="Proteomes" id="UP000638560">
    <property type="component" value="Unassembled WGS sequence"/>
</dbReference>
<dbReference type="RefSeq" id="WP_196201804.1">
    <property type="nucleotide sequence ID" value="NZ_JADPUN010000148.1"/>
</dbReference>
<gene>
    <name evidence="4" type="ORF">I0C86_14850</name>
</gene>
<evidence type="ECO:0000256" key="1">
    <source>
        <dbReference type="PROSITE-ProRule" id="PRU00339"/>
    </source>
</evidence>
<evidence type="ECO:0000256" key="2">
    <source>
        <dbReference type="SAM" id="MobiDB-lite"/>
    </source>
</evidence>
<reference evidence="4 5" key="1">
    <citation type="submission" date="2020-11" db="EMBL/GenBank/DDBJ databases">
        <title>A novel isolate from a Black sea contaminated sediment with potential to produce alkanes: Plantactinospora alkalitolerans sp. nov.</title>
        <authorList>
            <person name="Carro L."/>
            <person name="Veyisoglu A."/>
            <person name="Guven K."/>
            <person name="Schumann P."/>
            <person name="Klenk H.-P."/>
            <person name="Sahin N."/>
        </authorList>
    </citation>
    <scope>NUCLEOTIDE SEQUENCE [LARGE SCALE GENOMIC DNA]</scope>
    <source>
        <strain evidence="4 5">S1510</strain>
    </source>
</reference>
<feature type="region of interest" description="Disordered" evidence="2">
    <location>
        <begin position="98"/>
        <end position="128"/>
    </location>
</feature>